<evidence type="ECO:0000313" key="3">
    <source>
        <dbReference type="EMBL" id="KAH7326161.1"/>
    </source>
</evidence>
<name>A0A8K0WV04_9HYPO</name>
<protein>
    <submittedName>
        <fullName evidence="3">Methyltransferase</fullName>
    </submittedName>
</protein>
<feature type="domain" description="Methyltransferase type 11" evidence="2">
    <location>
        <begin position="55"/>
        <end position="156"/>
    </location>
</feature>
<dbReference type="Gene3D" id="3.40.50.150">
    <property type="entry name" value="Vaccinia Virus protein VP39"/>
    <property type="match status" value="1"/>
</dbReference>
<evidence type="ECO:0000313" key="4">
    <source>
        <dbReference type="Proteomes" id="UP000813444"/>
    </source>
</evidence>
<proteinExistence type="predicted"/>
<dbReference type="EMBL" id="JAGPNK010000002">
    <property type="protein sequence ID" value="KAH7326161.1"/>
    <property type="molecule type" value="Genomic_DNA"/>
</dbReference>
<dbReference type="OrthoDB" id="10027013at2759"/>
<dbReference type="AlphaFoldDB" id="A0A8K0WV04"/>
<keyword evidence="3" id="KW-0489">Methyltransferase</keyword>
<dbReference type="InterPro" id="IPR051052">
    <property type="entry name" value="Diverse_substrate_MTase"/>
</dbReference>
<feature type="region of interest" description="Disordered" evidence="1">
    <location>
        <begin position="1"/>
        <end position="20"/>
    </location>
</feature>
<comment type="caution">
    <text evidence="3">The sequence shown here is derived from an EMBL/GenBank/DDBJ whole genome shotgun (WGS) entry which is preliminary data.</text>
</comment>
<evidence type="ECO:0000259" key="2">
    <source>
        <dbReference type="Pfam" id="PF08241"/>
    </source>
</evidence>
<dbReference type="Pfam" id="PF08241">
    <property type="entry name" value="Methyltransf_11"/>
    <property type="match status" value="1"/>
</dbReference>
<dbReference type="InterPro" id="IPR013216">
    <property type="entry name" value="Methyltransf_11"/>
</dbReference>
<organism evidence="3 4">
    <name type="scientific">Stachybotrys elegans</name>
    <dbReference type="NCBI Taxonomy" id="80388"/>
    <lineage>
        <taxon>Eukaryota</taxon>
        <taxon>Fungi</taxon>
        <taxon>Dikarya</taxon>
        <taxon>Ascomycota</taxon>
        <taxon>Pezizomycotina</taxon>
        <taxon>Sordariomycetes</taxon>
        <taxon>Hypocreomycetidae</taxon>
        <taxon>Hypocreales</taxon>
        <taxon>Stachybotryaceae</taxon>
        <taxon>Stachybotrys</taxon>
    </lineage>
</organism>
<dbReference type="PANTHER" id="PTHR44942">
    <property type="entry name" value="METHYLTRANSF_11 DOMAIN-CONTAINING PROTEIN"/>
    <property type="match status" value="1"/>
</dbReference>
<dbReference type="PANTHER" id="PTHR44942:SF10">
    <property type="entry name" value="METHYLTRANSFERASE TYPE 11 DOMAIN-CONTAINING PROTEIN"/>
    <property type="match status" value="1"/>
</dbReference>
<dbReference type="SUPFAM" id="SSF53335">
    <property type="entry name" value="S-adenosyl-L-methionine-dependent methyltransferases"/>
    <property type="match status" value="1"/>
</dbReference>
<keyword evidence="4" id="KW-1185">Reference proteome</keyword>
<dbReference type="InterPro" id="IPR029063">
    <property type="entry name" value="SAM-dependent_MTases_sf"/>
</dbReference>
<sequence>MSESTPTASSEQTFKSYSEKQGSTYAQLRPGYHGDLYKLILEHHGATGGGFGSILDVGCGPGVSVGVLAKHFTHAIGLDASEGMISAARSAGGVSASSEPIRFDISTAEDLGRQLSPPVEEGSVDLITASAAAHWFDMDRFWARAALVLKPGGTVALWGGHGRMHPSMPNAAAIQAAFDDMEDRELKPYFEHGNFLSYNLYKDLPLPWTVAEPVDAFDRDSFFRKEYIPGSADLMRNGANKVTLGMAEAALGTASYVQRWREAHPDAVGTEQDVIRRMRRKLEELLHEAGVKEGEETVTMGFAGVLLMVKKRV</sequence>
<evidence type="ECO:0000256" key="1">
    <source>
        <dbReference type="SAM" id="MobiDB-lite"/>
    </source>
</evidence>
<gene>
    <name evidence="3" type="ORF">B0I35DRAFT_422015</name>
</gene>
<reference evidence="3" key="1">
    <citation type="journal article" date="2021" name="Nat. Commun.">
        <title>Genetic determinants of endophytism in the Arabidopsis root mycobiome.</title>
        <authorList>
            <person name="Mesny F."/>
            <person name="Miyauchi S."/>
            <person name="Thiergart T."/>
            <person name="Pickel B."/>
            <person name="Atanasova L."/>
            <person name="Karlsson M."/>
            <person name="Huettel B."/>
            <person name="Barry K.W."/>
            <person name="Haridas S."/>
            <person name="Chen C."/>
            <person name="Bauer D."/>
            <person name="Andreopoulos W."/>
            <person name="Pangilinan J."/>
            <person name="LaButti K."/>
            <person name="Riley R."/>
            <person name="Lipzen A."/>
            <person name="Clum A."/>
            <person name="Drula E."/>
            <person name="Henrissat B."/>
            <person name="Kohler A."/>
            <person name="Grigoriev I.V."/>
            <person name="Martin F.M."/>
            <person name="Hacquard S."/>
        </authorList>
    </citation>
    <scope>NUCLEOTIDE SEQUENCE</scope>
    <source>
        <strain evidence="3">MPI-CAGE-CH-0235</strain>
    </source>
</reference>
<dbReference type="CDD" id="cd02440">
    <property type="entry name" value="AdoMet_MTases"/>
    <property type="match status" value="1"/>
</dbReference>
<dbReference type="GO" id="GO:0008757">
    <property type="term" value="F:S-adenosylmethionine-dependent methyltransferase activity"/>
    <property type="evidence" value="ECO:0007669"/>
    <property type="project" value="InterPro"/>
</dbReference>
<accession>A0A8K0WV04</accession>
<dbReference type="GO" id="GO:0032259">
    <property type="term" value="P:methylation"/>
    <property type="evidence" value="ECO:0007669"/>
    <property type="project" value="UniProtKB-KW"/>
</dbReference>
<keyword evidence="3" id="KW-0808">Transferase</keyword>
<dbReference type="Proteomes" id="UP000813444">
    <property type="component" value="Unassembled WGS sequence"/>
</dbReference>